<evidence type="ECO:0000256" key="2">
    <source>
        <dbReference type="ARBA" id="ARBA00009525"/>
    </source>
</evidence>
<keyword evidence="11" id="KW-1185">Reference proteome</keyword>
<dbReference type="VEuPathDB" id="TriTrypDB:TM35_000043310"/>
<feature type="domain" description="Rad4 beta-hairpin" evidence="8">
    <location>
        <begin position="581"/>
        <end position="631"/>
    </location>
</feature>
<dbReference type="PANTHER" id="PTHR12135">
    <property type="entry name" value="DNA REPAIR PROTEIN XP-C / RAD4"/>
    <property type="match status" value="1"/>
</dbReference>
<dbReference type="InterPro" id="IPR038765">
    <property type="entry name" value="Papain-like_cys_pep_sf"/>
</dbReference>
<dbReference type="GO" id="GO:0000111">
    <property type="term" value="C:nucleotide-excision repair factor 2 complex"/>
    <property type="evidence" value="ECO:0007669"/>
    <property type="project" value="TreeGrafter"/>
</dbReference>
<dbReference type="Pfam" id="PF10403">
    <property type="entry name" value="BHD_1"/>
    <property type="match status" value="1"/>
</dbReference>
<evidence type="ECO:0000259" key="7">
    <source>
        <dbReference type="SMART" id="SM01030"/>
    </source>
</evidence>
<dbReference type="SMART" id="SM01031">
    <property type="entry name" value="BHD_2"/>
    <property type="match status" value="1"/>
</dbReference>
<dbReference type="SMART" id="SM01030">
    <property type="entry name" value="BHD_1"/>
    <property type="match status" value="1"/>
</dbReference>
<dbReference type="GO" id="GO:0003684">
    <property type="term" value="F:damaged DNA binding"/>
    <property type="evidence" value="ECO:0007669"/>
    <property type="project" value="InterPro"/>
</dbReference>
<dbReference type="InterPro" id="IPR018325">
    <property type="entry name" value="Rad4/PNGase_transGLS-fold"/>
</dbReference>
<dbReference type="Proteomes" id="UP000192257">
    <property type="component" value="Unassembled WGS sequence"/>
</dbReference>
<feature type="domain" description="Rad4 beta-hairpin" evidence="9">
    <location>
        <begin position="639"/>
        <end position="719"/>
    </location>
</feature>
<dbReference type="Gene3D" id="2.20.20.110">
    <property type="entry name" value="Rad4, beta-hairpin domain BHD1"/>
    <property type="match status" value="1"/>
</dbReference>
<comment type="caution">
    <text evidence="10">The sequence shown here is derived from an EMBL/GenBank/DDBJ whole genome shotgun (WGS) entry which is preliminary data.</text>
</comment>
<keyword evidence="4" id="KW-0234">DNA repair</keyword>
<dbReference type="SMART" id="SM01032">
    <property type="entry name" value="BHD_3"/>
    <property type="match status" value="1"/>
</dbReference>
<dbReference type="EMBL" id="NBCO01000004">
    <property type="protein sequence ID" value="ORC92117.1"/>
    <property type="molecule type" value="Genomic_DNA"/>
</dbReference>
<evidence type="ECO:0000313" key="10">
    <source>
        <dbReference type="EMBL" id="ORC92117.1"/>
    </source>
</evidence>
<evidence type="ECO:0000256" key="4">
    <source>
        <dbReference type="ARBA" id="ARBA00023204"/>
    </source>
</evidence>
<dbReference type="Pfam" id="PF10405">
    <property type="entry name" value="BHD_3"/>
    <property type="match status" value="1"/>
</dbReference>
<evidence type="ECO:0000256" key="6">
    <source>
        <dbReference type="SAM" id="MobiDB-lite"/>
    </source>
</evidence>
<comment type="subcellular location">
    <subcellularLocation>
        <location evidence="1">Nucleus</location>
    </subcellularLocation>
</comment>
<dbReference type="STRING" id="67003.A0A1X0P5A4"/>
<dbReference type="InterPro" id="IPR018326">
    <property type="entry name" value="Rad4_beta-hairpin_dom1"/>
</dbReference>
<dbReference type="GO" id="GO:0003697">
    <property type="term" value="F:single-stranded DNA binding"/>
    <property type="evidence" value="ECO:0007669"/>
    <property type="project" value="TreeGrafter"/>
</dbReference>
<name>A0A1X0P5A4_9TRYP</name>
<dbReference type="AlphaFoldDB" id="A0A1X0P5A4"/>
<dbReference type="Gene3D" id="3.30.70.2460">
    <property type="entry name" value="Rad4, beta-hairpin domain BHD3"/>
    <property type="match status" value="1"/>
</dbReference>
<evidence type="ECO:0000313" key="11">
    <source>
        <dbReference type="Proteomes" id="UP000192257"/>
    </source>
</evidence>
<dbReference type="GeneID" id="39982305"/>
<dbReference type="GO" id="GO:0006298">
    <property type="term" value="P:mismatch repair"/>
    <property type="evidence" value="ECO:0007669"/>
    <property type="project" value="TreeGrafter"/>
</dbReference>
<protein>
    <submittedName>
        <fullName evidence="10">Putative DNA-repair protein</fullName>
    </submittedName>
</protein>
<comment type="similarity">
    <text evidence="2">Belongs to the XPC family.</text>
</comment>
<organism evidence="10 11">
    <name type="scientific">Trypanosoma theileri</name>
    <dbReference type="NCBI Taxonomy" id="67003"/>
    <lineage>
        <taxon>Eukaryota</taxon>
        <taxon>Discoba</taxon>
        <taxon>Euglenozoa</taxon>
        <taxon>Kinetoplastea</taxon>
        <taxon>Metakinetoplastina</taxon>
        <taxon>Trypanosomatida</taxon>
        <taxon>Trypanosomatidae</taxon>
        <taxon>Trypanosoma</taxon>
    </lineage>
</organism>
<accession>A0A1X0P5A4</accession>
<dbReference type="GO" id="GO:0006289">
    <property type="term" value="P:nucleotide-excision repair"/>
    <property type="evidence" value="ECO:0007669"/>
    <property type="project" value="InterPro"/>
</dbReference>
<dbReference type="OrthoDB" id="300780at2759"/>
<feature type="compositionally biased region" description="Basic and acidic residues" evidence="6">
    <location>
        <begin position="90"/>
        <end position="101"/>
    </location>
</feature>
<reference evidence="10 11" key="1">
    <citation type="submission" date="2017-03" db="EMBL/GenBank/DDBJ databases">
        <title>An alternative strategy for trypanosome survival in the mammalian bloodstream revealed through genome and transcriptome analysis of the ubiquitous bovine parasite Trypanosoma (Megatrypanum) theileri.</title>
        <authorList>
            <person name="Kelly S."/>
            <person name="Ivens A."/>
            <person name="Mott A."/>
            <person name="O'Neill E."/>
            <person name="Emms D."/>
            <person name="Macleod O."/>
            <person name="Voorheis P."/>
            <person name="Matthews J."/>
            <person name="Matthews K."/>
            <person name="Carrington M."/>
        </authorList>
    </citation>
    <scope>NUCLEOTIDE SEQUENCE [LARGE SCALE GENOMIC DNA]</scope>
    <source>
        <strain evidence="10">Edinburgh</strain>
    </source>
</reference>
<dbReference type="Gene3D" id="3.90.260.10">
    <property type="entry name" value="Transglutaminase-like"/>
    <property type="match status" value="1"/>
</dbReference>
<dbReference type="RefSeq" id="XP_028886183.1">
    <property type="nucleotide sequence ID" value="XM_029022525.1"/>
</dbReference>
<dbReference type="InterPro" id="IPR004583">
    <property type="entry name" value="DNA_repair_Rad4"/>
</dbReference>
<sequence>MEKPHHGGGVRGVADAAAVSIDGYLRNASKRVRVPSASGGRGTRRKLAMVTAAHVEQPSQEAVYVDAVKVDDEWDEVVLPNALIPVVKKDEEKAKKEEESAPVKTDVSLPPPMEGTIKAEAIPADDDSNDDDDDHAAQSMMEGTRPPLADTPLRRWGQRDPAYERMLEQQQLLAAQRRSERIRHAAEGMSALILALQRAKMIVKESKHPKLVRALLHLRINKDNVEKVYPLLDAVREAKKNYELALNPVAKKPTLSPCWVTTYKDTVNNHTSASIMSILNGIKSVFFLNDSVNADILSNWAASIELGYFYKLLLNLSLSPDSSNPKITVPHSLYMCIIFIALSTVSGLSCRLVMSVRKNREGQVTSVANNNSGENGNSNEKTKEIMMIFLPHKKRRENSSSVETEPRSRKLPSSCFWVEVWCPQRECFISVNPCEGCTTLWGSPYTFSIGGDVIMDVTPRYSVKYSTAFSHRWGRCDQFRFFWKNLKWDDNREASEVVLDSFRKNISKKTEEQLMRERKQLHSLMYAEEIPKTLTSLQRHPLFVLENEIARYEGIHPKDNTTIVGSVKGHTVYKRSAIVNLRSRDGWLRVGRCLINEEETPYKVVPPPASRPFSSPSAFFGVWQTKPFEPLPLRSDGTLPLHGRTHWYIVLDKPIPPGLVHIREPNIARVARRVGVEFGLAVMGFRRRRLSERRFAPWETLIDGIVVKETDSVNILHAYNDWKQLTEEQEAAKRRQRSNCWWMHFAQRLLATQRVREQYLEGAMHGAFPTR</sequence>
<dbReference type="PANTHER" id="PTHR12135:SF0">
    <property type="entry name" value="DNA REPAIR PROTEIN COMPLEMENTING XP-C CELLS"/>
    <property type="match status" value="1"/>
</dbReference>
<evidence type="ECO:0000256" key="3">
    <source>
        <dbReference type="ARBA" id="ARBA00022763"/>
    </source>
</evidence>
<feature type="domain" description="Rad4 beta-hairpin" evidence="7">
    <location>
        <begin position="526"/>
        <end position="579"/>
    </location>
</feature>
<dbReference type="Pfam" id="PF03835">
    <property type="entry name" value="Rad4"/>
    <property type="match status" value="1"/>
</dbReference>
<dbReference type="InterPro" id="IPR018327">
    <property type="entry name" value="BHD_2"/>
</dbReference>
<dbReference type="InterPro" id="IPR042488">
    <property type="entry name" value="Rad4_BHD3_sf"/>
</dbReference>
<dbReference type="GO" id="GO:0071942">
    <property type="term" value="C:XPC complex"/>
    <property type="evidence" value="ECO:0007669"/>
    <property type="project" value="TreeGrafter"/>
</dbReference>
<dbReference type="SUPFAM" id="SSF54001">
    <property type="entry name" value="Cysteine proteinases"/>
    <property type="match status" value="1"/>
</dbReference>
<dbReference type="InterPro" id="IPR018328">
    <property type="entry name" value="Rad4_beta-hairpin_dom3"/>
</dbReference>
<proteinExistence type="inferred from homology"/>
<evidence type="ECO:0000256" key="1">
    <source>
        <dbReference type="ARBA" id="ARBA00004123"/>
    </source>
</evidence>
<dbReference type="InterPro" id="IPR036985">
    <property type="entry name" value="Transglutaminase-like_sf"/>
</dbReference>
<keyword evidence="3" id="KW-0227">DNA damage</keyword>
<gene>
    <name evidence="10" type="ORF">TM35_000043310</name>
</gene>
<feature type="region of interest" description="Disordered" evidence="6">
    <location>
        <begin position="90"/>
        <end position="155"/>
    </location>
</feature>
<evidence type="ECO:0000256" key="5">
    <source>
        <dbReference type="ARBA" id="ARBA00023242"/>
    </source>
</evidence>
<evidence type="ECO:0000259" key="8">
    <source>
        <dbReference type="SMART" id="SM01031"/>
    </source>
</evidence>
<evidence type="ECO:0000259" key="9">
    <source>
        <dbReference type="SMART" id="SM01032"/>
    </source>
</evidence>
<dbReference type="GO" id="GO:0005737">
    <property type="term" value="C:cytoplasm"/>
    <property type="evidence" value="ECO:0007669"/>
    <property type="project" value="TreeGrafter"/>
</dbReference>
<keyword evidence="5" id="KW-0539">Nucleus</keyword>
<feature type="compositionally biased region" description="Acidic residues" evidence="6">
    <location>
        <begin position="123"/>
        <end position="134"/>
    </location>
</feature>